<reference evidence="7 8" key="1">
    <citation type="journal article" date="2017" name="Gigascience">
        <title>Draft genome of the honey bee ectoparasitic mite, Tropilaelaps mercedesae, is shaped by the parasitic life history.</title>
        <authorList>
            <person name="Dong X."/>
            <person name="Armstrong S.D."/>
            <person name="Xia D."/>
            <person name="Makepeace B.L."/>
            <person name="Darby A.C."/>
            <person name="Kadowaki T."/>
        </authorList>
    </citation>
    <scope>NUCLEOTIDE SEQUENCE [LARGE SCALE GENOMIC DNA]</scope>
    <source>
        <strain evidence="7">Wuxi-XJTLU</strain>
    </source>
</reference>
<dbReference type="GO" id="GO:0016020">
    <property type="term" value="C:membrane"/>
    <property type="evidence" value="ECO:0007669"/>
    <property type="project" value="UniProtKB-SubCell"/>
</dbReference>
<dbReference type="InterPro" id="IPR019537">
    <property type="entry name" value="TMEM65"/>
</dbReference>
<evidence type="ECO:0000256" key="6">
    <source>
        <dbReference type="SAM" id="Phobius"/>
    </source>
</evidence>
<evidence type="ECO:0000256" key="1">
    <source>
        <dbReference type="ARBA" id="ARBA00004141"/>
    </source>
</evidence>
<feature type="transmembrane region" description="Helical" evidence="6">
    <location>
        <begin position="12"/>
        <end position="30"/>
    </location>
</feature>
<dbReference type="InParanoid" id="A0A1V9XSH6"/>
<dbReference type="OrthoDB" id="430821at2759"/>
<comment type="caution">
    <text evidence="7">The sequence shown here is derived from an EMBL/GenBank/DDBJ whole genome shotgun (WGS) entry which is preliminary data.</text>
</comment>
<keyword evidence="8" id="KW-1185">Reference proteome</keyword>
<evidence type="ECO:0000256" key="3">
    <source>
        <dbReference type="ARBA" id="ARBA00022989"/>
    </source>
</evidence>
<dbReference type="AlphaFoldDB" id="A0A1V9XSH6"/>
<dbReference type="EMBL" id="MNPL01004837">
    <property type="protein sequence ID" value="OQR76425.1"/>
    <property type="molecule type" value="Genomic_DNA"/>
</dbReference>
<evidence type="ECO:0000256" key="5">
    <source>
        <dbReference type="SAM" id="MobiDB-lite"/>
    </source>
</evidence>
<evidence type="ECO:0000256" key="2">
    <source>
        <dbReference type="ARBA" id="ARBA00022692"/>
    </source>
</evidence>
<dbReference type="Pfam" id="PF10507">
    <property type="entry name" value="TMEM65"/>
    <property type="match status" value="1"/>
</dbReference>
<keyword evidence="2 6" id="KW-0812">Transmembrane</keyword>
<comment type="subcellular location">
    <subcellularLocation>
        <location evidence="1">Membrane</location>
        <topology evidence="1">Multi-pass membrane protein</topology>
    </subcellularLocation>
</comment>
<dbReference type="Proteomes" id="UP000192247">
    <property type="component" value="Unassembled WGS sequence"/>
</dbReference>
<keyword evidence="3 6" id="KW-1133">Transmembrane helix</keyword>
<accession>A0A1V9XSH6</accession>
<proteinExistence type="predicted"/>
<dbReference type="PANTHER" id="PTHR21706">
    <property type="entry name" value="TRANSMEMBRANE PROTEIN 65"/>
    <property type="match status" value="1"/>
</dbReference>
<evidence type="ECO:0000256" key="4">
    <source>
        <dbReference type="ARBA" id="ARBA00023136"/>
    </source>
</evidence>
<keyword evidence="4 6" id="KW-0472">Membrane</keyword>
<organism evidence="7 8">
    <name type="scientific">Tropilaelaps mercedesae</name>
    <dbReference type="NCBI Taxonomy" id="418985"/>
    <lineage>
        <taxon>Eukaryota</taxon>
        <taxon>Metazoa</taxon>
        <taxon>Ecdysozoa</taxon>
        <taxon>Arthropoda</taxon>
        <taxon>Chelicerata</taxon>
        <taxon>Arachnida</taxon>
        <taxon>Acari</taxon>
        <taxon>Parasitiformes</taxon>
        <taxon>Mesostigmata</taxon>
        <taxon>Gamasina</taxon>
        <taxon>Dermanyssoidea</taxon>
        <taxon>Laelapidae</taxon>
        <taxon>Tropilaelaps</taxon>
    </lineage>
</organism>
<sequence length="92" mass="10213">MTSTRVACNFGRAFGVFLGCIIGMCPLLFVDKTNKDNNVDGKNGTEHNGDKTRDKKEIEETNNAKHRVESDVCDKVSDSNNKIVNNATTYTR</sequence>
<dbReference type="PANTHER" id="PTHR21706:SF15">
    <property type="entry name" value="TRANSMEMBRANE PROTEIN 65"/>
    <property type="match status" value="1"/>
</dbReference>
<gene>
    <name evidence="7" type="ORF">BIW11_03079</name>
</gene>
<evidence type="ECO:0000313" key="8">
    <source>
        <dbReference type="Proteomes" id="UP000192247"/>
    </source>
</evidence>
<name>A0A1V9XSH6_9ACAR</name>
<protein>
    <submittedName>
        <fullName evidence="7">Transmembrane protein 65-like</fullName>
    </submittedName>
</protein>
<dbReference type="GO" id="GO:0005739">
    <property type="term" value="C:mitochondrion"/>
    <property type="evidence" value="ECO:0007669"/>
    <property type="project" value="TreeGrafter"/>
</dbReference>
<feature type="region of interest" description="Disordered" evidence="5">
    <location>
        <begin position="36"/>
        <end position="70"/>
    </location>
</feature>
<evidence type="ECO:0000313" key="7">
    <source>
        <dbReference type="EMBL" id="OQR76425.1"/>
    </source>
</evidence>